<dbReference type="InterPro" id="IPR039425">
    <property type="entry name" value="RNA_pol_sigma-70-like"/>
</dbReference>
<protein>
    <submittedName>
        <fullName evidence="7">RNA polymerase sigma-70 factor</fullName>
    </submittedName>
</protein>
<evidence type="ECO:0000259" key="6">
    <source>
        <dbReference type="Pfam" id="PF08281"/>
    </source>
</evidence>
<evidence type="ECO:0000313" key="8">
    <source>
        <dbReference type="Proteomes" id="UP001500954"/>
    </source>
</evidence>
<evidence type="ECO:0000256" key="1">
    <source>
        <dbReference type="ARBA" id="ARBA00010641"/>
    </source>
</evidence>
<gene>
    <name evidence="7" type="ORF">GCM10022395_01240</name>
</gene>
<dbReference type="RefSeq" id="WP_345003764.1">
    <property type="nucleotide sequence ID" value="NZ_BAABCY010000006.1"/>
</dbReference>
<dbReference type="InterPro" id="IPR014284">
    <property type="entry name" value="RNA_pol_sigma-70_dom"/>
</dbReference>
<feature type="domain" description="RNA polymerase sigma-70 region 2" evidence="5">
    <location>
        <begin position="27"/>
        <end position="88"/>
    </location>
</feature>
<dbReference type="Gene3D" id="1.10.1740.10">
    <property type="match status" value="1"/>
</dbReference>
<dbReference type="Pfam" id="PF04542">
    <property type="entry name" value="Sigma70_r2"/>
    <property type="match status" value="1"/>
</dbReference>
<comment type="caution">
    <text evidence="7">The sequence shown here is derived from an EMBL/GenBank/DDBJ whole genome shotgun (WGS) entry which is preliminary data.</text>
</comment>
<dbReference type="SUPFAM" id="SSF88659">
    <property type="entry name" value="Sigma3 and sigma4 domains of RNA polymerase sigma factors"/>
    <property type="match status" value="1"/>
</dbReference>
<dbReference type="InterPro" id="IPR013324">
    <property type="entry name" value="RNA_pol_sigma_r3/r4-like"/>
</dbReference>
<reference evidence="8" key="1">
    <citation type="journal article" date="2019" name="Int. J. Syst. Evol. Microbiol.">
        <title>The Global Catalogue of Microorganisms (GCM) 10K type strain sequencing project: providing services to taxonomists for standard genome sequencing and annotation.</title>
        <authorList>
            <consortium name="The Broad Institute Genomics Platform"/>
            <consortium name="The Broad Institute Genome Sequencing Center for Infectious Disease"/>
            <person name="Wu L."/>
            <person name="Ma J."/>
        </authorList>
    </citation>
    <scope>NUCLEOTIDE SEQUENCE [LARGE SCALE GENOMIC DNA]</scope>
    <source>
        <strain evidence="8">JCM 17111</strain>
    </source>
</reference>
<dbReference type="InterPro" id="IPR013249">
    <property type="entry name" value="RNA_pol_sigma70_r4_t2"/>
</dbReference>
<dbReference type="Pfam" id="PF08281">
    <property type="entry name" value="Sigma70_r4_2"/>
    <property type="match status" value="1"/>
</dbReference>
<dbReference type="InterPro" id="IPR036388">
    <property type="entry name" value="WH-like_DNA-bd_sf"/>
</dbReference>
<evidence type="ECO:0000259" key="5">
    <source>
        <dbReference type="Pfam" id="PF04542"/>
    </source>
</evidence>
<evidence type="ECO:0000256" key="3">
    <source>
        <dbReference type="ARBA" id="ARBA00023082"/>
    </source>
</evidence>
<name>A0ABP6WMS4_9FLAO</name>
<keyword evidence="3" id="KW-0731">Sigma factor</keyword>
<dbReference type="PANTHER" id="PTHR43133:SF46">
    <property type="entry name" value="RNA POLYMERASE SIGMA-70 FACTOR ECF SUBFAMILY"/>
    <property type="match status" value="1"/>
</dbReference>
<dbReference type="NCBIfam" id="TIGR02937">
    <property type="entry name" value="sigma70-ECF"/>
    <property type="match status" value="1"/>
</dbReference>
<dbReference type="EMBL" id="BAABCY010000006">
    <property type="protein sequence ID" value="GAA3553409.1"/>
    <property type="molecule type" value="Genomic_DNA"/>
</dbReference>
<dbReference type="SUPFAM" id="SSF88946">
    <property type="entry name" value="Sigma2 domain of RNA polymerase sigma factors"/>
    <property type="match status" value="1"/>
</dbReference>
<proteinExistence type="inferred from homology"/>
<accession>A0ABP6WMS4</accession>
<dbReference type="Gene3D" id="1.10.10.10">
    <property type="entry name" value="Winged helix-like DNA-binding domain superfamily/Winged helix DNA-binding domain"/>
    <property type="match status" value="1"/>
</dbReference>
<feature type="domain" description="RNA polymerase sigma factor 70 region 4 type 2" evidence="6">
    <location>
        <begin position="125"/>
        <end position="170"/>
    </location>
</feature>
<evidence type="ECO:0000313" key="7">
    <source>
        <dbReference type="EMBL" id="GAA3553409.1"/>
    </source>
</evidence>
<sequence>MKKHFLHKDENQNLINSKTFRVVYLNHWDKLYVYAFNILKDKKICEDLVQDIFFTLWKNRNTTNIHNISGYLFQSLKFKIYKHFRDTKFIDMDIEKFHNIKETSESPYDMITLQDLERIVAIHSEKLPKRCQEIFYLSRFECLSHKEIADKLNISIRTVKNQISVALKHLKVHLEKESYVVLLLFLYLLVY</sequence>
<comment type="similarity">
    <text evidence="1">Belongs to the sigma-70 factor family. ECF subfamily.</text>
</comment>
<keyword evidence="2" id="KW-0805">Transcription regulation</keyword>
<organism evidence="7 8">
    <name type="scientific">Snuella lapsa</name>
    <dbReference type="NCBI Taxonomy" id="870481"/>
    <lineage>
        <taxon>Bacteria</taxon>
        <taxon>Pseudomonadati</taxon>
        <taxon>Bacteroidota</taxon>
        <taxon>Flavobacteriia</taxon>
        <taxon>Flavobacteriales</taxon>
        <taxon>Flavobacteriaceae</taxon>
        <taxon>Snuella</taxon>
    </lineage>
</organism>
<evidence type="ECO:0000256" key="4">
    <source>
        <dbReference type="ARBA" id="ARBA00023163"/>
    </source>
</evidence>
<dbReference type="InterPro" id="IPR013325">
    <property type="entry name" value="RNA_pol_sigma_r2"/>
</dbReference>
<dbReference type="PANTHER" id="PTHR43133">
    <property type="entry name" value="RNA POLYMERASE ECF-TYPE SIGMA FACTO"/>
    <property type="match status" value="1"/>
</dbReference>
<evidence type="ECO:0000256" key="2">
    <source>
        <dbReference type="ARBA" id="ARBA00023015"/>
    </source>
</evidence>
<dbReference type="InterPro" id="IPR007627">
    <property type="entry name" value="RNA_pol_sigma70_r2"/>
</dbReference>
<keyword evidence="4" id="KW-0804">Transcription</keyword>
<dbReference type="Proteomes" id="UP001500954">
    <property type="component" value="Unassembled WGS sequence"/>
</dbReference>
<dbReference type="NCBIfam" id="TIGR02985">
    <property type="entry name" value="Sig70_bacteroi1"/>
    <property type="match status" value="1"/>
</dbReference>
<keyword evidence="8" id="KW-1185">Reference proteome</keyword>
<dbReference type="CDD" id="cd06171">
    <property type="entry name" value="Sigma70_r4"/>
    <property type="match status" value="1"/>
</dbReference>
<dbReference type="InterPro" id="IPR014327">
    <property type="entry name" value="RNA_pol_sigma70_bacteroid"/>
</dbReference>